<feature type="domain" description="HhH-GPD" evidence="15">
    <location>
        <begin position="62"/>
        <end position="213"/>
    </location>
</feature>
<gene>
    <name evidence="16" type="primary">mutY</name>
    <name evidence="16" type="ordered locus">wcw_0043</name>
</gene>
<dbReference type="InterPro" id="IPR011257">
    <property type="entry name" value="DNA_glycosylase"/>
</dbReference>
<dbReference type="Proteomes" id="UP000001505">
    <property type="component" value="Chromosome"/>
</dbReference>
<evidence type="ECO:0000256" key="3">
    <source>
        <dbReference type="ARBA" id="ARBA00008343"/>
    </source>
</evidence>
<dbReference type="Gene3D" id="3.90.79.10">
    <property type="entry name" value="Nucleoside Triphosphate Pyrophosphohydrolase"/>
    <property type="match status" value="1"/>
</dbReference>
<dbReference type="InterPro" id="IPR015797">
    <property type="entry name" value="NUDIX_hydrolase-like_dom_sf"/>
</dbReference>
<dbReference type="CDD" id="cd00056">
    <property type="entry name" value="ENDO3c"/>
    <property type="match status" value="1"/>
</dbReference>
<dbReference type="InterPro" id="IPR005760">
    <property type="entry name" value="A/G_AdeGlyc_MutY"/>
</dbReference>
<keyword evidence="6" id="KW-0004">4Fe-4S</keyword>
<dbReference type="GO" id="GO:0046872">
    <property type="term" value="F:metal ion binding"/>
    <property type="evidence" value="ECO:0007669"/>
    <property type="project" value="UniProtKB-UniRule"/>
</dbReference>
<dbReference type="EMBL" id="CP001928">
    <property type="protein sequence ID" value="ADI37420.1"/>
    <property type="molecule type" value="Genomic_DNA"/>
</dbReference>
<dbReference type="Pfam" id="PF14815">
    <property type="entry name" value="NUDIX_4"/>
    <property type="match status" value="1"/>
</dbReference>
<reference evidence="16 17" key="1">
    <citation type="journal article" date="2010" name="PLoS ONE">
        <title>The Waddlia genome: a window into chlamydial biology.</title>
        <authorList>
            <person name="Bertelli C."/>
            <person name="Collyn F."/>
            <person name="Croxatto A."/>
            <person name="Ruckert C."/>
            <person name="Polkinghorne A."/>
            <person name="Kebbi-Beghdadi C."/>
            <person name="Goesmann A."/>
            <person name="Vaughan L."/>
            <person name="Greub G."/>
        </authorList>
    </citation>
    <scope>NUCLEOTIDE SEQUENCE [LARGE SCALE GENOMIC DNA]</scope>
    <source>
        <strain evidence="17">ATCC VR-1470 / WSU 86-1044</strain>
    </source>
</reference>
<evidence type="ECO:0000256" key="1">
    <source>
        <dbReference type="ARBA" id="ARBA00000843"/>
    </source>
</evidence>
<dbReference type="GO" id="GO:0035485">
    <property type="term" value="F:adenine/guanine mispair binding"/>
    <property type="evidence" value="ECO:0007669"/>
    <property type="project" value="TreeGrafter"/>
</dbReference>
<evidence type="ECO:0000256" key="10">
    <source>
        <dbReference type="ARBA" id="ARBA00023004"/>
    </source>
</evidence>
<evidence type="ECO:0000256" key="11">
    <source>
        <dbReference type="ARBA" id="ARBA00023014"/>
    </source>
</evidence>
<dbReference type="InterPro" id="IPR044298">
    <property type="entry name" value="MIG/MutY"/>
</dbReference>
<dbReference type="GO" id="GO:0006298">
    <property type="term" value="P:mismatch repair"/>
    <property type="evidence" value="ECO:0007669"/>
    <property type="project" value="TreeGrafter"/>
</dbReference>
<dbReference type="InterPro" id="IPR029119">
    <property type="entry name" value="MutY_C"/>
</dbReference>
<comment type="function">
    <text evidence="2">Adenine glycosylase active on G-A mispairs. MutY also corrects error-prone DNA synthesis past GO lesions which are due to the oxidatively damaged form of guanine: 7,8-dihydro-8-oxoguanine (8-oxo-dGTP).</text>
</comment>
<dbReference type="SUPFAM" id="SSF55811">
    <property type="entry name" value="Nudix"/>
    <property type="match status" value="1"/>
</dbReference>
<dbReference type="Gene3D" id="1.10.340.30">
    <property type="entry name" value="Hypothetical protein, domain 2"/>
    <property type="match status" value="1"/>
</dbReference>
<dbReference type="EC" id="3.2.2.31" evidence="4 14"/>
<keyword evidence="13 14" id="KW-0326">Glycosidase</keyword>
<dbReference type="PANTHER" id="PTHR42944:SF1">
    <property type="entry name" value="ADENINE DNA GLYCOSYLASE"/>
    <property type="match status" value="1"/>
</dbReference>
<dbReference type="GO" id="GO:0006284">
    <property type="term" value="P:base-excision repair"/>
    <property type="evidence" value="ECO:0007669"/>
    <property type="project" value="UniProtKB-UniRule"/>
</dbReference>
<evidence type="ECO:0000313" key="16">
    <source>
        <dbReference type="EMBL" id="ADI37420.1"/>
    </source>
</evidence>
<dbReference type="PANTHER" id="PTHR42944">
    <property type="entry name" value="ADENINE DNA GLYCOSYLASE"/>
    <property type="match status" value="1"/>
</dbReference>
<dbReference type="InterPro" id="IPR023170">
    <property type="entry name" value="HhH_base_excis_C"/>
</dbReference>
<keyword evidence="7" id="KW-0479">Metal-binding</keyword>
<dbReference type="KEGG" id="wch:wcw_0043"/>
<protein>
    <recommendedName>
        <fullName evidence="5 14">Adenine DNA glycosylase</fullName>
        <ecNumber evidence="4 14">3.2.2.31</ecNumber>
    </recommendedName>
</protein>
<keyword evidence="17" id="KW-1185">Reference proteome</keyword>
<dbReference type="GO" id="GO:0032357">
    <property type="term" value="F:oxidized purine DNA binding"/>
    <property type="evidence" value="ECO:0007669"/>
    <property type="project" value="TreeGrafter"/>
</dbReference>
<keyword evidence="12" id="KW-0234">DNA repair</keyword>
<name>D6YTF9_WADCW</name>
<dbReference type="AlphaFoldDB" id="D6YTF9"/>
<keyword evidence="11" id="KW-0411">Iron-sulfur</keyword>
<evidence type="ECO:0000256" key="4">
    <source>
        <dbReference type="ARBA" id="ARBA00012045"/>
    </source>
</evidence>
<dbReference type="FunFam" id="1.10.340.30:FF:000002">
    <property type="entry name" value="Adenine DNA glycosylase"/>
    <property type="match status" value="1"/>
</dbReference>
<comment type="cofactor">
    <cofactor evidence="14">
        <name>[4Fe-4S] cluster</name>
        <dbReference type="ChEBI" id="CHEBI:49883"/>
    </cofactor>
    <text evidence="14">Binds 1 [4Fe-4S] cluster.</text>
</comment>
<sequence length="374" mass="42797">MGSPCAGTSKTAPPSHRKSPCITQMILTLNCDSLKRWFLEYQRDLPWRDSRTPYAVWVSEVMLQQTQVAVVIPYFLNWMEQFPDIPSLAKADQQEVIKAWEGLGYYSRARNLHAGAQYVLEQFNGVLPSDPQLLSKIKGLGPYTIGAIRSFAFQQKTAAVDGNVLRVIARYRMLNEDISKQKTVKNVNDWLEKQLPDQEHWLINEGLIELGATVCKRKPDCCLCPLRAGCQSYLHGRQHDFPIKENRVSSTSLYRLVSVIHCNGNYLVKQAAKGEIMQGLYEFPYFETGPRGWSEKKALREIQESMGLKCQLIDCQLPIVKHTFTRYRASLTPFLFDTNHLKEVDRCQWLSANQLKNQAFSSGHRKICDYILSA</sequence>
<evidence type="ECO:0000256" key="8">
    <source>
        <dbReference type="ARBA" id="ARBA00022763"/>
    </source>
</evidence>
<evidence type="ECO:0000256" key="12">
    <source>
        <dbReference type="ARBA" id="ARBA00023204"/>
    </source>
</evidence>
<dbReference type="GO" id="GO:0000701">
    <property type="term" value="F:purine-specific mismatch base pair DNA N-glycosylase activity"/>
    <property type="evidence" value="ECO:0007669"/>
    <property type="project" value="UniProtKB-EC"/>
</dbReference>
<evidence type="ECO:0000256" key="2">
    <source>
        <dbReference type="ARBA" id="ARBA00002933"/>
    </source>
</evidence>
<dbReference type="STRING" id="716544.wcw_0043"/>
<evidence type="ECO:0000256" key="14">
    <source>
        <dbReference type="RuleBase" id="RU365096"/>
    </source>
</evidence>
<dbReference type="HOGENOM" id="CLU_012862_0_2_0"/>
<dbReference type="GO" id="GO:0034039">
    <property type="term" value="F:8-oxo-7,8-dihydroguanine DNA N-glycosylase activity"/>
    <property type="evidence" value="ECO:0007669"/>
    <property type="project" value="TreeGrafter"/>
</dbReference>
<evidence type="ECO:0000256" key="5">
    <source>
        <dbReference type="ARBA" id="ARBA00022023"/>
    </source>
</evidence>
<dbReference type="RefSeq" id="WP_013181148.1">
    <property type="nucleotide sequence ID" value="NC_014225.1"/>
</dbReference>
<proteinExistence type="inferred from homology"/>
<keyword evidence="10 14" id="KW-0408">Iron</keyword>
<evidence type="ECO:0000256" key="9">
    <source>
        <dbReference type="ARBA" id="ARBA00022801"/>
    </source>
</evidence>
<evidence type="ECO:0000313" key="17">
    <source>
        <dbReference type="Proteomes" id="UP000001505"/>
    </source>
</evidence>
<accession>D6YTF9</accession>
<evidence type="ECO:0000256" key="13">
    <source>
        <dbReference type="ARBA" id="ARBA00023295"/>
    </source>
</evidence>
<evidence type="ECO:0000259" key="15">
    <source>
        <dbReference type="SMART" id="SM00478"/>
    </source>
</evidence>
<dbReference type="eggNOG" id="COG1194">
    <property type="taxonomic scope" value="Bacteria"/>
</dbReference>
<keyword evidence="8 14" id="KW-0227">DNA damage</keyword>
<comment type="similarity">
    <text evidence="3 14">Belongs to the Nth/MutY family.</text>
</comment>
<evidence type="ECO:0000256" key="6">
    <source>
        <dbReference type="ARBA" id="ARBA00022485"/>
    </source>
</evidence>
<evidence type="ECO:0000256" key="7">
    <source>
        <dbReference type="ARBA" id="ARBA00022723"/>
    </source>
</evidence>
<dbReference type="SMART" id="SM00478">
    <property type="entry name" value="ENDO3c"/>
    <property type="match status" value="1"/>
</dbReference>
<dbReference type="GO" id="GO:0051539">
    <property type="term" value="F:4 iron, 4 sulfur cluster binding"/>
    <property type="evidence" value="ECO:0007669"/>
    <property type="project" value="UniProtKB-UniRule"/>
</dbReference>
<keyword evidence="9 16" id="KW-0378">Hydrolase</keyword>
<dbReference type="Gene3D" id="1.10.1670.10">
    <property type="entry name" value="Helix-hairpin-Helix base-excision DNA repair enzymes (C-terminal)"/>
    <property type="match status" value="1"/>
</dbReference>
<dbReference type="Pfam" id="PF00730">
    <property type="entry name" value="HhH-GPD"/>
    <property type="match status" value="1"/>
</dbReference>
<dbReference type="CDD" id="cd03431">
    <property type="entry name" value="NUDIX_DNA_Glycosylase_C-MutY"/>
    <property type="match status" value="1"/>
</dbReference>
<organism evidence="16 17">
    <name type="scientific">Waddlia chondrophila (strain ATCC VR-1470 / WSU 86-1044)</name>
    <dbReference type="NCBI Taxonomy" id="716544"/>
    <lineage>
        <taxon>Bacteria</taxon>
        <taxon>Pseudomonadati</taxon>
        <taxon>Chlamydiota</taxon>
        <taxon>Chlamydiia</taxon>
        <taxon>Parachlamydiales</taxon>
        <taxon>Waddliaceae</taxon>
        <taxon>Waddlia</taxon>
    </lineage>
</organism>
<comment type="catalytic activity">
    <reaction evidence="1 14">
        <text>Hydrolyzes free adenine bases from 7,8-dihydro-8-oxoguanine:adenine mismatched double-stranded DNA, leaving an apurinic site.</text>
        <dbReference type="EC" id="3.2.2.31"/>
    </reaction>
</comment>
<dbReference type="NCBIfam" id="TIGR01084">
    <property type="entry name" value="mutY"/>
    <property type="match status" value="1"/>
</dbReference>
<dbReference type="SUPFAM" id="SSF48150">
    <property type="entry name" value="DNA-glycosylase"/>
    <property type="match status" value="1"/>
</dbReference>
<dbReference type="InterPro" id="IPR003265">
    <property type="entry name" value="HhH-GPD_domain"/>
</dbReference>